<dbReference type="InterPro" id="IPR029064">
    <property type="entry name" value="Ribosomal_eL30-like_sf"/>
</dbReference>
<dbReference type="EMBL" id="AP022822">
    <property type="protein sequence ID" value="BCA86699.1"/>
    <property type="molecule type" value="Genomic_DNA"/>
</dbReference>
<proteinExistence type="predicted"/>
<name>A0A679IEC6_9ENTE</name>
<organism evidence="2 3">
    <name type="scientific">Enterococcus saigonensis</name>
    <dbReference type="NCBI Taxonomy" id="1805431"/>
    <lineage>
        <taxon>Bacteria</taxon>
        <taxon>Bacillati</taxon>
        <taxon>Bacillota</taxon>
        <taxon>Bacilli</taxon>
        <taxon>Lactobacillales</taxon>
        <taxon>Enterococcaceae</taxon>
        <taxon>Enterococcus</taxon>
    </lineage>
</organism>
<dbReference type="AlphaFoldDB" id="A0A679IEC6"/>
<feature type="region of interest" description="Disordered" evidence="1">
    <location>
        <begin position="121"/>
        <end position="150"/>
    </location>
</feature>
<dbReference type="InterPro" id="IPR012543">
    <property type="entry name" value="DUF1694"/>
</dbReference>
<gene>
    <name evidence="2" type="ORF">EsVE80_22220</name>
</gene>
<dbReference type="Gene3D" id="3.30.1330.30">
    <property type="match status" value="1"/>
</dbReference>
<sequence>MTDELQQHLDKGRYGTPLVNPDEQHKYMGTFRERCYLSMTIAQMKNSTDKDSFLTELKKHEDATILLNGQMPESLQGEYIQLATKNNAKFTVVNDFVEAKPESFGLLLVAKEAVNEPVIDVEQKYPEEDDKKNSNKSPEKKLGFFDRLFH</sequence>
<evidence type="ECO:0008006" key="4">
    <source>
        <dbReference type="Google" id="ProtNLM"/>
    </source>
</evidence>
<dbReference type="RefSeq" id="WP_173103810.1">
    <property type="nucleotide sequence ID" value="NZ_AP022822.1"/>
</dbReference>
<dbReference type="PIRSF" id="PIRSF034303">
    <property type="entry name" value="DUF1694"/>
    <property type="match status" value="1"/>
</dbReference>
<dbReference type="SUPFAM" id="SSF160515">
    <property type="entry name" value="YueI-like"/>
    <property type="match status" value="1"/>
</dbReference>
<dbReference type="Proteomes" id="UP000502998">
    <property type="component" value="Chromosome"/>
</dbReference>
<dbReference type="Pfam" id="PF07997">
    <property type="entry name" value="DUF1694"/>
    <property type="match status" value="1"/>
</dbReference>
<dbReference type="KEGG" id="esg:EsVE80_22220"/>
<protein>
    <recommendedName>
        <fullName evidence="4">DUF1694 domain-containing protein</fullName>
    </recommendedName>
</protein>
<evidence type="ECO:0000313" key="3">
    <source>
        <dbReference type="Proteomes" id="UP000502998"/>
    </source>
</evidence>
<evidence type="ECO:0000313" key="2">
    <source>
        <dbReference type="EMBL" id="BCA86699.1"/>
    </source>
</evidence>
<evidence type="ECO:0000256" key="1">
    <source>
        <dbReference type="SAM" id="MobiDB-lite"/>
    </source>
</evidence>
<accession>A0A679IEC6</accession>
<reference evidence="2 3" key="1">
    <citation type="submission" date="2020-02" db="EMBL/GenBank/DDBJ databases">
        <title>Characterization of vanA genotype vancomycin-resistant Enterococcus saigonensis VE80.</title>
        <authorList>
            <person name="Harada T."/>
            <person name="Motooka D."/>
            <person name="Nakamura S."/>
            <person name="Yamamoto Y."/>
            <person name="Kawahara R."/>
            <person name="Kawatsu K."/>
        </authorList>
    </citation>
    <scope>NUCLEOTIDE SEQUENCE [LARGE SCALE GENOMIC DNA]</scope>
    <source>
        <strain evidence="2 3">VE80</strain>
    </source>
</reference>
<keyword evidence="3" id="KW-1185">Reference proteome</keyword>